<keyword evidence="2" id="KW-1185">Reference proteome</keyword>
<dbReference type="SUPFAM" id="SSF101898">
    <property type="entry name" value="NHL repeat"/>
    <property type="match status" value="1"/>
</dbReference>
<dbReference type="PROSITE" id="PS51257">
    <property type="entry name" value="PROKAR_LIPOPROTEIN"/>
    <property type="match status" value="1"/>
</dbReference>
<protein>
    <recommendedName>
        <fullName evidence="3">Glucose/Sorbosone dehydrogenase domain-containing protein</fullName>
    </recommendedName>
</protein>
<dbReference type="AlphaFoldDB" id="A0A7M2WS25"/>
<dbReference type="InterPro" id="IPR011042">
    <property type="entry name" value="6-blade_b-propeller_TolB-like"/>
</dbReference>
<dbReference type="PANTHER" id="PTHR33546:SF1">
    <property type="entry name" value="LARGE, MULTIFUNCTIONAL SECRETED PROTEIN"/>
    <property type="match status" value="1"/>
</dbReference>
<dbReference type="PANTHER" id="PTHR33546">
    <property type="entry name" value="LARGE, MULTIFUNCTIONAL SECRETED PROTEIN-RELATED"/>
    <property type="match status" value="1"/>
</dbReference>
<dbReference type="Proteomes" id="UP000593765">
    <property type="component" value="Chromosome"/>
</dbReference>
<dbReference type="EMBL" id="CP063458">
    <property type="protein sequence ID" value="QOV88317.1"/>
    <property type="molecule type" value="Genomic_DNA"/>
</dbReference>
<gene>
    <name evidence="1" type="ORF">IPV69_18985</name>
</gene>
<organism evidence="1 2">
    <name type="scientific">Humisphaera borealis</name>
    <dbReference type="NCBI Taxonomy" id="2807512"/>
    <lineage>
        <taxon>Bacteria</taxon>
        <taxon>Pseudomonadati</taxon>
        <taxon>Planctomycetota</taxon>
        <taxon>Phycisphaerae</taxon>
        <taxon>Tepidisphaerales</taxon>
        <taxon>Tepidisphaeraceae</taxon>
        <taxon>Humisphaera</taxon>
    </lineage>
</organism>
<evidence type="ECO:0000313" key="2">
    <source>
        <dbReference type="Proteomes" id="UP000593765"/>
    </source>
</evidence>
<evidence type="ECO:0008006" key="3">
    <source>
        <dbReference type="Google" id="ProtNLM"/>
    </source>
</evidence>
<dbReference type="KEGG" id="hbs:IPV69_18985"/>
<evidence type="ECO:0000313" key="1">
    <source>
        <dbReference type="EMBL" id="QOV88317.1"/>
    </source>
</evidence>
<name>A0A7M2WS25_9BACT</name>
<dbReference type="Gene3D" id="2.120.10.30">
    <property type="entry name" value="TolB, C-terminal domain"/>
    <property type="match status" value="1"/>
</dbReference>
<sequence length="520" mass="56458">MLRSLLAVLVLAGLTGCGSGPRILPREERKVIDRKLIERPSGFDVELFAVGLDQPIATTFDGDGNLIIAEAGMNRCEPRIYGFTPDARRFDIYPFAKPLVPFLRKGTRLYGPVGGILVHNSTVYVSHRDENDFGVISALDYKGGIKTIVSGLPAQGENGVTDLAIDNRSGRLYFGVGSATNSGVVGIDDHQIGWPKHHPAFHDVFYTPDKPMKLLGRRFDSRNPAALWLMPDIAVTAPFQAFGQSTNTLISGATRESPKCNSAIFSVMPDGGDLRVEAHGIRLPRGLAFNEFGTLYFTNQGMELRGTRPVKDDPDVLARLFPGAWYGAFDFSTDLQPISNPRFQPPLKSILPTGYPDLSFLINHAESGLVAPDDRFAKNAILGVMPSQSGAAGMEFAPPDGPFRQFAGSAIVALSGDRWPFSASGEKLKGSIGFKLVRVDVDRAQVRDFVRNVQDGPSSRQGGGDQLLERPVDVKFGPDGALYILDLGEMEVVDGQVKSRSNTGRIYRVIPSREAATRGP</sequence>
<dbReference type="RefSeq" id="WP_206291295.1">
    <property type="nucleotide sequence ID" value="NZ_CP063458.1"/>
</dbReference>
<reference evidence="1 2" key="1">
    <citation type="submission" date="2020-10" db="EMBL/GenBank/DDBJ databases">
        <title>Wide distribution of Phycisphaera-like planctomycetes from WD2101 soil group in peatlands and genome analysis of the first cultivated representative.</title>
        <authorList>
            <person name="Dedysh S.N."/>
            <person name="Beletsky A.V."/>
            <person name="Ivanova A."/>
            <person name="Kulichevskaya I.S."/>
            <person name="Suzina N.E."/>
            <person name="Philippov D.A."/>
            <person name="Rakitin A.L."/>
            <person name="Mardanov A.V."/>
            <person name="Ravin N.V."/>
        </authorList>
    </citation>
    <scope>NUCLEOTIDE SEQUENCE [LARGE SCALE GENOMIC DNA]</scope>
    <source>
        <strain evidence="1 2">M1803</strain>
    </source>
</reference>
<proteinExistence type="predicted"/>
<accession>A0A7M2WS25</accession>